<reference evidence="11" key="1">
    <citation type="journal article" date="2019" name="Int. J. Syst. Evol. Microbiol.">
        <title>The Global Catalogue of Microorganisms (GCM) 10K type strain sequencing project: providing services to taxonomists for standard genome sequencing and annotation.</title>
        <authorList>
            <consortium name="The Broad Institute Genomics Platform"/>
            <consortium name="The Broad Institute Genome Sequencing Center for Infectious Disease"/>
            <person name="Wu L."/>
            <person name="Ma J."/>
        </authorList>
    </citation>
    <scope>NUCLEOTIDE SEQUENCE [LARGE SCALE GENOMIC DNA]</scope>
    <source>
        <strain evidence="11">CGMCC 1.16455</strain>
    </source>
</reference>
<feature type="transmembrane region" description="Helical" evidence="7">
    <location>
        <begin position="55"/>
        <end position="77"/>
    </location>
</feature>
<dbReference type="InterPro" id="IPR035906">
    <property type="entry name" value="MetI-like_sf"/>
</dbReference>
<comment type="subcellular location">
    <subcellularLocation>
        <location evidence="1 7">Cell membrane</location>
        <topology evidence="1 7">Multi-pass membrane protein</topology>
    </subcellularLocation>
</comment>
<dbReference type="InterPro" id="IPR000515">
    <property type="entry name" value="MetI-like"/>
</dbReference>
<dbReference type="PANTHER" id="PTHR43744">
    <property type="entry name" value="ABC TRANSPORTER PERMEASE PROTEIN MG189-RELATED-RELATED"/>
    <property type="match status" value="1"/>
</dbReference>
<gene>
    <name evidence="10" type="ORF">ACFPK8_10225</name>
</gene>
<evidence type="ECO:0000313" key="11">
    <source>
        <dbReference type="Proteomes" id="UP001595937"/>
    </source>
</evidence>
<protein>
    <submittedName>
        <fullName evidence="10">Carbohydrate ABC transporter permease</fullName>
    </submittedName>
</protein>
<evidence type="ECO:0000256" key="2">
    <source>
        <dbReference type="ARBA" id="ARBA00022448"/>
    </source>
</evidence>
<dbReference type="PROSITE" id="PS50928">
    <property type="entry name" value="ABC_TM1"/>
    <property type="match status" value="1"/>
</dbReference>
<feature type="transmembrane region" description="Helical" evidence="7">
    <location>
        <begin position="152"/>
        <end position="173"/>
    </location>
</feature>
<keyword evidence="4 7" id="KW-0812">Transmembrane</keyword>
<keyword evidence="6 7" id="KW-0472">Membrane</keyword>
<dbReference type="RefSeq" id="WP_343923645.1">
    <property type="nucleotide sequence ID" value="NZ_BAAAIR010000034.1"/>
</dbReference>
<dbReference type="SUPFAM" id="SSF161098">
    <property type="entry name" value="MetI-like"/>
    <property type="match status" value="1"/>
</dbReference>
<feature type="compositionally biased region" description="Basic and acidic residues" evidence="8">
    <location>
        <begin position="17"/>
        <end position="27"/>
    </location>
</feature>
<keyword evidence="5 7" id="KW-1133">Transmembrane helix</keyword>
<feature type="transmembrane region" description="Helical" evidence="7">
    <location>
        <begin position="230"/>
        <end position="252"/>
    </location>
</feature>
<feature type="compositionally biased region" description="Basic residues" evidence="8">
    <location>
        <begin position="37"/>
        <end position="49"/>
    </location>
</feature>
<evidence type="ECO:0000256" key="3">
    <source>
        <dbReference type="ARBA" id="ARBA00022475"/>
    </source>
</evidence>
<keyword evidence="11" id="KW-1185">Reference proteome</keyword>
<comment type="caution">
    <text evidence="10">The sequence shown here is derived from an EMBL/GenBank/DDBJ whole genome shotgun (WGS) entry which is preliminary data.</text>
</comment>
<feature type="transmembrane region" description="Helical" evidence="7">
    <location>
        <begin position="121"/>
        <end position="140"/>
    </location>
</feature>
<evidence type="ECO:0000313" key="10">
    <source>
        <dbReference type="EMBL" id="MFC5297887.1"/>
    </source>
</evidence>
<dbReference type="CDD" id="cd06261">
    <property type="entry name" value="TM_PBP2"/>
    <property type="match status" value="1"/>
</dbReference>
<evidence type="ECO:0000256" key="5">
    <source>
        <dbReference type="ARBA" id="ARBA00022989"/>
    </source>
</evidence>
<evidence type="ECO:0000256" key="1">
    <source>
        <dbReference type="ARBA" id="ARBA00004651"/>
    </source>
</evidence>
<sequence length="325" mass="35760">MSAETLDRSVAGSHAGGGDHGDVRGEADEVGTGPLGRRSRRPGRPRRMRGTRRKAVLVVGMMVVLAIPFVFPTWWMISSSLKSTSEILRVPPSLWPSSPDFSSYRGVFELQPFARQYWNSLYIAVLVTAGTMVVSSLAGYGFARIRFRGQNLLFLIVLVGLLVPIEVTIVPMFRAVTAMGLIDTHWPLIIIPIFGAPSVLATFIMRQFFVTIPDELEEAGRIDGLSRWGIFRKVALPLSGPALAAVAIITFLKSWNMYLEPVVFLSSRENFTLPRALTQYVDAYGGPMWNIQLAATTLTAVPVLIVFILAQRHFIQGLAQSGLKG</sequence>
<keyword evidence="3" id="KW-1003">Cell membrane</keyword>
<feature type="domain" description="ABC transmembrane type-1" evidence="9">
    <location>
        <begin position="117"/>
        <end position="310"/>
    </location>
</feature>
<evidence type="ECO:0000256" key="4">
    <source>
        <dbReference type="ARBA" id="ARBA00022692"/>
    </source>
</evidence>
<feature type="transmembrane region" description="Helical" evidence="7">
    <location>
        <begin position="185"/>
        <end position="209"/>
    </location>
</feature>
<evidence type="ECO:0000259" key="9">
    <source>
        <dbReference type="PROSITE" id="PS50928"/>
    </source>
</evidence>
<keyword evidence="2 7" id="KW-0813">Transport</keyword>
<dbReference type="Proteomes" id="UP001595937">
    <property type="component" value="Unassembled WGS sequence"/>
</dbReference>
<dbReference type="Gene3D" id="1.10.3720.10">
    <property type="entry name" value="MetI-like"/>
    <property type="match status" value="1"/>
</dbReference>
<dbReference type="EMBL" id="JBHSLN010000023">
    <property type="protein sequence ID" value="MFC5297887.1"/>
    <property type="molecule type" value="Genomic_DNA"/>
</dbReference>
<evidence type="ECO:0000256" key="7">
    <source>
        <dbReference type="RuleBase" id="RU363032"/>
    </source>
</evidence>
<evidence type="ECO:0000256" key="8">
    <source>
        <dbReference type="SAM" id="MobiDB-lite"/>
    </source>
</evidence>
<dbReference type="GeneID" id="303297131"/>
<feature type="transmembrane region" description="Helical" evidence="7">
    <location>
        <begin position="289"/>
        <end position="310"/>
    </location>
</feature>
<name>A0ABW0FEQ9_9MICO</name>
<evidence type="ECO:0000256" key="6">
    <source>
        <dbReference type="ARBA" id="ARBA00023136"/>
    </source>
</evidence>
<dbReference type="PANTHER" id="PTHR43744:SF12">
    <property type="entry name" value="ABC TRANSPORTER PERMEASE PROTEIN MG189-RELATED"/>
    <property type="match status" value="1"/>
</dbReference>
<organism evidence="10 11">
    <name type="scientific">Brachybacterium tyrofermentans</name>
    <dbReference type="NCBI Taxonomy" id="47848"/>
    <lineage>
        <taxon>Bacteria</taxon>
        <taxon>Bacillati</taxon>
        <taxon>Actinomycetota</taxon>
        <taxon>Actinomycetes</taxon>
        <taxon>Micrococcales</taxon>
        <taxon>Dermabacteraceae</taxon>
        <taxon>Brachybacterium</taxon>
    </lineage>
</organism>
<comment type="similarity">
    <text evidence="7">Belongs to the binding-protein-dependent transport system permease family.</text>
</comment>
<dbReference type="Pfam" id="PF00528">
    <property type="entry name" value="BPD_transp_1"/>
    <property type="match status" value="1"/>
</dbReference>
<accession>A0ABW0FEQ9</accession>
<feature type="region of interest" description="Disordered" evidence="8">
    <location>
        <begin position="1"/>
        <end position="49"/>
    </location>
</feature>
<proteinExistence type="inferred from homology"/>